<dbReference type="InterPro" id="IPR012349">
    <property type="entry name" value="Split_barrel_FMN-bd"/>
</dbReference>
<evidence type="ECO:0000313" key="3">
    <source>
        <dbReference type="EMBL" id="GLL11401.1"/>
    </source>
</evidence>
<comment type="caution">
    <text evidence="3">The sequence shown here is derived from an EMBL/GenBank/DDBJ whole genome shotgun (WGS) entry which is preliminary data.</text>
</comment>
<name>A0A9W6L0H5_9PSEU</name>
<dbReference type="InterPro" id="IPR052019">
    <property type="entry name" value="F420H2_bilvrd_red/Heme_oxyg"/>
</dbReference>
<protein>
    <recommendedName>
        <fullName evidence="2">Pyridoxamine 5'-phosphate oxidase N-terminal domain-containing protein</fullName>
    </recommendedName>
</protein>
<dbReference type="EMBL" id="BSFQ01000008">
    <property type="protein sequence ID" value="GLL11401.1"/>
    <property type="molecule type" value="Genomic_DNA"/>
</dbReference>
<dbReference type="PANTHER" id="PTHR35176">
    <property type="entry name" value="HEME OXYGENASE HI_0854-RELATED"/>
    <property type="match status" value="1"/>
</dbReference>
<dbReference type="GO" id="GO:0070967">
    <property type="term" value="F:coenzyme F420 binding"/>
    <property type="evidence" value="ECO:0007669"/>
    <property type="project" value="TreeGrafter"/>
</dbReference>
<dbReference type="Pfam" id="PF01243">
    <property type="entry name" value="PNPOx_N"/>
    <property type="match status" value="1"/>
</dbReference>
<gene>
    <name evidence="3" type="ORF">GCM10017577_25420</name>
</gene>
<keyword evidence="4" id="KW-1185">Reference proteome</keyword>
<evidence type="ECO:0000259" key="2">
    <source>
        <dbReference type="Pfam" id="PF01243"/>
    </source>
</evidence>
<feature type="domain" description="Pyridoxamine 5'-phosphate oxidase N-terminal" evidence="2">
    <location>
        <begin position="28"/>
        <end position="118"/>
    </location>
</feature>
<dbReference type="Gene3D" id="2.30.110.10">
    <property type="entry name" value="Electron Transport, Fmn-binding Protein, Chain A"/>
    <property type="match status" value="1"/>
</dbReference>
<dbReference type="SUPFAM" id="SSF50475">
    <property type="entry name" value="FMN-binding split barrel"/>
    <property type="match status" value="1"/>
</dbReference>
<reference evidence="3" key="1">
    <citation type="journal article" date="2014" name="Int. J. Syst. Evol. Microbiol.">
        <title>Complete genome sequence of Corynebacterium casei LMG S-19264T (=DSM 44701T), isolated from a smear-ripened cheese.</title>
        <authorList>
            <consortium name="US DOE Joint Genome Institute (JGI-PGF)"/>
            <person name="Walter F."/>
            <person name="Albersmeier A."/>
            <person name="Kalinowski J."/>
            <person name="Ruckert C."/>
        </authorList>
    </citation>
    <scope>NUCLEOTIDE SEQUENCE</scope>
    <source>
        <strain evidence="3">VKM Ac-1069</strain>
    </source>
</reference>
<reference evidence="3" key="2">
    <citation type="submission" date="2023-01" db="EMBL/GenBank/DDBJ databases">
        <authorList>
            <person name="Sun Q."/>
            <person name="Evtushenko L."/>
        </authorList>
    </citation>
    <scope>NUCLEOTIDE SEQUENCE</scope>
    <source>
        <strain evidence="3">VKM Ac-1069</strain>
    </source>
</reference>
<evidence type="ECO:0000256" key="1">
    <source>
        <dbReference type="ARBA" id="ARBA00023002"/>
    </source>
</evidence>
<dbReference type="RefSeq" id="WP_037046264.1">
    <property type="nucleotide sequence ID" value="NZ_BAAAUZ010000042.1"/>
</dbReference>
<accession>A0A9W6L0H5</accession>
<dbReference type="GO" id="GO:0016627">
    <property type="term" value="F:oxidoreductase activity, acting on the CH-CH group of donors"/>
    <property type="evidence" value="ECO:0007669"/>
    <property type="project" value="TreeGrafter"/>
</dbReference>
<dbReference type="InterPro" id="IPR011576">
    <property type="entry name" value="Pyridox_Oxase_N"/>
</dbReference>
<keyword evidence="1" id="KW-0560">Oxidoreductase</keyword>
<dbReference type="AlphaFoldDB" id="A0A9W6L0H5"/>
<evidence type="ECO:0000313" key="4">
    <source>
        <dbReference type="Proteomes" id="UP001143463"/>
    </source>
</evidence>
<dbReference type="GO" id="GO:0005829">
    <property type="term" value="C:cytosol"/>
    <property type="evidence" value="ECO:0007669"/>
    <property type="project" value="TreeGrafter"/>
</dbReference>
<organism evidence="3 4">
    <name type="scientific">Pseudonocardia halophobica</name>
    <dbReference type="NCBI Taxonomy" id="29401"/>
    <lineage>
        <taxon>Bacteria</taxon>
        <taxon>Bacillati</taxon>
        <taxon>Actinomycetota</taxon>
        <taxon>Actinomycetes</taxon>
        <taxon>Pseudonocardiales</taxon>
        <taxon>Pseudonocardiaceae</taxon>
        <taxon>Pseudonocardia</taxon>
    </lineage>
</organism>
<sequence length="164" mass="18620">MTTSWQEFEKVAPRIAEIFRRRHAATGNLCFLGTLRPDGYPRICPMEPRFFEDRLWISGMPDTAKFRDLDRDPRFTLHTATVDTHVSDGDAKVWGTVENVQDPDLHARFADDLFAQTGFDLRGRTFDRFLGARLVGASAVEVGGGHLDITMWREGGVETVVRKH</sequence>
<dbReference type="Proteomes" id="UP001143463">
    <property type="component" value="Unassembled WGS sequence"/>
</dbReference>
<dbReference type="PANTHER" id="PTHR35176:SF6">
    <property type="entry name" value="HEME OXYGENASE HI_0854-RELATED"/>
    <property type="match status" value="1"/>
</dbReference>
<proteinExistence type="predicted"/>